<feature type="compositionally biased region" description="Polar residues" evidence="7">
    <location>
        <begin position="398"/>
        <end position="409"/>
    </location>
</feature>
<dbReference type="InterPro" id="IPR050339">
    <property type="entry name" value="CC_SR_Kinase"/>
</dbReference>
<dbReference type="GO" id="GO:0005524">
    <property type="term" value="F:ATP binding"/>
    <property type="evidence" value="ECO:0007669"/>
    <property type="project" value="UniProtKB-UniRule"/>
</dbReference>
<dbReference type="InterPro" id="IPR008271">
    <property type="entry name" value="Ser/Thr_kinase_AS"/>
</dbReference>
<dbReference type="PROSITE" id="PS50011">
    <property type="entry name" value="PROTEIN_KINASE_DOM"/>
    <property type="match status" value="1"/>
</dbReference>
<evidence type="ECO:0000256" key="5">
    <source>
        <dbReference type="ARBA" id="ARBA00037982"/>
    </source>
</evidence>
<evidence type="ECO:0000256" key="2">
    <source>
        <dbReference type="ARBA" id="ARBA00022741"/>
    </source>
</evidence>
<feature type="domain" description="Protein kinase" evidence="8">
    <location>
        <begin position="280"/>
        <end position="755"/>
    </location>
</feature>
<name>A0A9W9W3R4_9EURO</name>
<evidence type="ECO:0000313" key="10">
    <source>
        <dbReference type="Proteomes" id="UP001147747"/>
    </source>
</evidence>
<dbReference type="GO" id="GO:0005829">
    <property type="term" value="C:cytosol"/>
    <property type="evidence" value="ECO:0007669"/>
    <property type="project" value="TreeGrafter"/>
</dbReference>
<evidence type="ECO:0000256" key="1">
    <source>
        <dbReference type="ARBA" id="ARBA00022679"/>
    </source>
</evidence>
<dbReference type="PANTHER" id="PTHR11042:SF195">
    <property type="entry name" value="KINASE, PUTATIVE (AFU_ORTHOLOGUE AFUA_2G16620)-RELATED"/>
    <property type="match status" value="1"/>
</dbReference>
<keyword evidence="1" id="KW-0808">Transferase</keyword>
<keyword evidence="3" id="KW-0418">Kinase</keyword>
<dbReference type="GO" id="GO:0005634">
    <property type="term" value="C:nucleus"/>
    <property type="evidence" value="ECO:0007669"/>
    <property type="project" value="TreeGrafter"/>
</dbReference>
<feature type="region of interest" description="Disordered" evidence="7">
    <location>
        <begin position="362"/>
        <end position="477"/>
    </location>
</feature>
<accession>A0A9W9W3R4</accession>
<feature type="compositionally biased region" description="Basic and acidic residues" evidence="7">
    <location>
        <begin position="22"/>
        <end position="36"/>
    </location>
</feature>
<dbReference type="GO" id="GO:1990625">
    <property type="term" value="P:negative regulation of cytoplasmic translational initiation in response to stress"/>
    <property type="evidence" value="ECO:0007669"/>
    <property type="project" value="TreeGrafter"/>
</dbReference>
<dbReference type="PROSITE" id="PS00108">
    <property type="entry name" value="PROTEIN_KINASE_ST"/>
    <property type="match status" value="1"/>
</dbReference>
<dbReference type="GO" id="GO:0004694">
    <property type="term" value="F:eukaryotic translation initiation factor 2alpha kinase activity"/>
    <property type="evidence" value="ECO:0007669"/>
    <property type="project" value="TreeGrafter"/>
</dbReference>
<feature type="compositionally biased region" description="Low complexity" evidence="7">
    <location>
        <begin position="427"/>
        <end position="442"/>
    </location>
</feature>
<keyword evidence="4 6" id="KW-0067">ATP-binding</keyword>
<evidence type="ECO:0000256" key="3">
    <source>
        <dbReference type="ARBA" id="ARBA00022777"/>
    </source>
</evidence>
<comment type="caution">
    <text evidence="9">The sequence shown here is derived from an EMBL/GenBank/DDBJ whole genome shotgun (WGS) entry which is preliminary data.</text>
</comment>
<evidence type="ECO:0000256" key="6">
    <source>
        <dbReference type="PROSITE-ProRule" id="PRU10141"/>
    </source>
</evidence>
<feature type="compositionally biased region" description="Polar residues" evidence="7">
    <location>
        <begin position="457"/>
        <end position="468"/>
    </location>
</feature>
<organism evidence="9 10">
    <name type="scientific">Penicillium cosmopolitanum</name>
    <dbReference type="NCBI Taxonomy" id="1131564"/>
    <lineage>
        <taxon>Eukaryota</taxon>
        <taxon>Fungi</taxon>
        <taxon>Dikarya</taxon>
        <taxon>Ascomycota</taxon>
        <taxon>Pezizomycotina</taxon>
        <taxon>Eurotiomycetes</taxon>
        <taxon>Eurotiomycetidae</taxon>
        <taxon>Eurotiales</taxon>
        <taxon>Aspergillaceae</taxon>
        <taxon>Penicillium</taxon>
    </lineage>
</organism>
<dbReference type="InterPro" id="IPR011009">
    <property type="entry name" value="Kinase-like_dom_sf"/>
</dbReference>
<dbReference type="Gene3D" id="3.30.200.20">
    <property type="entry name" value="Phosphorylase Kinase, domain 1"/>
    <property type="match status" value="1"/>
</dbReference>
<dbReference type="SUPFAM" id="SSF56112">
    <property type="entry name" value="Protein kinase-like (PK-like)"/>
    <property type="match status" value="1"/>
</dbReference>
<comment type="similarity">
    <text evidence="5">Belongs to the protein kinase superfamily. Ser/Thr protein kinase family. GCN2 subfamily.</text>
</comment>
<dbReference type="FunFam" id="3.30.200.20:FF:000787">
    <property type="entry name" value="Protein kinase, putative (AFU_orthologue AFUA_2G16620)"/>
    <property type="match status" value="1"/>
</dbReference>
<keyword evidence="10" id="KW-1185">Reference proteome</keyword>
<evidence type="ECO:0000259" key="8">
    <source>
        <dbReference type="PROSITE" id="PS50011"/>
    </source>
</evidence>
<evidence type="ECO:0000313" key="9">
    <source>
        <dbReference type="EMBL" id="KAJ5398090.1"/>
    </source>
</evidence>
<dbReference type="PROSITE" id="PS00107">
    <property type="entry name" value="PROTEIN_KINASE_ATP"/>
    <property type="match status" value="1"/>
</dbReference>
<evidence type="ECO:0000256" key="4">
    <source>
        <dbReference type="ARBA" id="ARBA00022840"/>
    </source>
</evidence>
<dbReference type="InterPro" id="IPR000719">
    <property type="entry name" value="Prot_kinase_dom"/>
</dbReference>
<feature type="region of interest" description="Disordered" evidence="7">
    <location>
        <begin position="1"/>
        <end position="67"/>
    </location>
</feature>
<dbReference type="Proteomes" id="UP001147747">
    <property type="component" value="Unassembled WGS sequence"/>
</dbReference>
<dbReference type="RefSeq" id="XP_056490142.1">
    <property type="nucleotide sequence ID" value="XM_056630840.1"/>
</dbReference>
<feature type="compositionally biased region" description="Basic and acidic residues" evidence="7">
    <location>
        <begin position="45"/>
        <end position="57"/>
    </location>
</feature>
<dbReference type="AlphaFoldDB" id="A0A9W9W3R4"/>
<feature type="binding site" evidence="6">
    <location>
        <position position="309"/>
    </location>
    <ligand>
        <name>ATP</name>
        <dbReference type="ChEBI" id="CHEBI:30616"/>
    </ligand>
</feature>
<reference evidence="9" key="1">
    <citation type="submission" date="2022-12" db="EMBL/GenBank/DDBJ databases">
        <authorList>
            <person name="Petersen C."/>
        </authorList>
    </citation>
    <scope>NUCLEOTIDE SEQUENCE</scope>
    <source>
        <strain evidence="9">IBT 29677</strain>
    </source>
</reference>
<evidence type="ECO:0000256" key="7">
    <source>
        <dbReference type="SAM" id="MobiDB-lite"/>
    </source>
</evidence>
<dbReference type="Gene3D" id="1.10.510.10">
    <property type="entry name" value="Transferase(Phosphotransferase) domain 1"/>
    <property type="match status" value="1"/>
</dbReference>
<protein>
    <recommendedName>
        <fullName evidence="8">Protein kinase domain-containing protein</fullName>
    </recommendedName>
</protein>
<gene>
    <name evidence="9" type="ORF">N7509_006203</name>
</gene>
<reference evidence="9" key="2">
    <citation type="journal article" date="2023" name="IMA Fungus">
        <title>Comparative genomic study of the Penicillium genus elucidates a diverse pangenome and 15 lateral gene transfer events.</title>
        <authorList>
            <person name="Petersen C."/>
            <person name="Sorensen T."/>
            <person name="Nielsen M.R."/>
            <person name="Sondergaard T.E."/>
            <person name="Sorensen J.L."/>
            <person name="Fitzpatrick D.A."/>
            <person name="Frisvad J.C."/>
            <person name="Nielsen K.L."/>
        </authorList>
    </citation>
    <scope>NUCLEOTIDE SEQUENCE</scope>
    <source>
        <strain evidence="9">IBT 29677</strain>
    </source>
</reference>
<proteinExistence type="inferred from homology"/>
<dbReference type="EMBL" id="JAPZBU010000006">
    <property type="protein sequence ID" value="KAJ5398090.1"/>
    <property type="molecule type" value="Genomic_DNA"/>
</dbReference>
<dbReference type="GeneID" id="81369820"/>
<dbReference type="InterPro" id="IPR017441">
    <property type="entry name" value="Protein_kinase_ATP_BS"/>
</dbReference>
<dbReference type="OrthoDB" id="1405469at2759"/>
<keyword evidence="2 6" id="KW-0547">Nucleotide-binding</keyword>
<sequence>MSMFRSAADLSSSEPDSDGDEDASHDHESSSHEARPSHGFRRTSHNREADEPSKKIDPAGSYSENSLSLEEASIPSLDTIDINADHHANMMTSALLEFYCQSRAADILNAQPGSTKTYTKQSPEAQYLGKKLYKYQSQILSKHGLVADGAHEERLGATRKEYRDRLDMLGLSALEGLNLGEPGVRSPIEGGEDRELALVSRNIQGIAIPESTTPVWPRDGADGNFGRHLPSIGNFDVLDSTPGVPNPSRPLFGSSPVGISLFPQPSAPSLNNMSRYSVEFSELKMLGRGSFGEVYHVKNHIDSQDYALKKVPISQRRLDQLQYGGQNQLETIMKEIRTLARLEHSNVVRYYGAWVEQAHVSSHSPFEQPPHPRYEPSEEPLPSQGTVNEPSMGIVFENSESSMADSHPNSYPEDQGSSNRIRRWDSHATSSSRHSKKSSGTGWEDDEDIESIPRNFDNPSHGQTSTFGETDDIFTDGLSQDHSKLQVQRQCRPGNQAPAVILHIQMSLHPISLSSYLNPHAAAKYNENDCTPSRRHCFHLMPSLKLFLDILSGVEYLHSQNIVHRDLKPANIFLSLPQNSKTDTCIPCYSEPNSPSQFCHPRIGDFGLVADISHLNTPASEGTVTPFHRTPKIQRVVGTEFYRPPASTDNSDTPGYFDEYKIDEKLDVFALGVILFELVYQLNTKMERQLVLNQLTRSISFPDDFASKVDHGETKLDIGVIVADSLMTCIKGMLCPQSLHRWSCQDVKDQLRQIYKAVKRLETRHSSK</sequence>
<dbReference type="SMART" id="SM00220">
    <property type="entry name" value="S_TKc"/>
    <property type="match status" value="1"/>
</dbReference>
<dbReference type="Pfam" id="PF00069">
    <property type="entry name" value="Pkinase"/>
    <property type="match status" value="2"/>
</dbReference>
<dbReference type="PANTHER" id="PTHR11042">
    <property type="entry name" value="EUKARYOTIC TRANSLATION INITIATION FACTOR 2-ALPHA KINASE EIF2-ALPHA KINASE -RELATED"/>
    <property type="match status" value="1"/>
</dbReference>